<reference evidence="1 2" key="1">
    <citation type="journal article" date="2007" name="Proc. Natl. Acad. Sci. U.S.A.">
        <title>The tiny eukaryote Ostreococcus provides genomic insights into the paradox of plankton speciation.</title>
        <authorList>
            <person name="Palenik B."/>
            <person name="Grimwood J."/>
            <person name="Aerts A."/>
            <person name="Rouze P."/>
            <person name="Salamov A."/>
            <person name="Putnam N."/>
            <person name="Dupont C."/>
            <person name="Jorgensen R."/>
            <person name="Derelle E."/>
            <person name="Rombauts S."/>
            <person name="Zhou K."/>
            <person name="Otillar R."/>
            <person name="Merchant S.S."/>
            <person name="Podell S."/>
            <person name="Gaasterland T."/>
            <person name="Napoli C."/>
            <person name="Gendler K."/>
            <person name="Manuell A."/>
            <person name="Tai V."/>
            <person name="Vallon O."/>
            <person name="Piganeau G."/>
            <person name="Jancek S."/>
            <person name="Heijde M."/>
            <person name="Jabbari K."/>
            <person name="Bowler C."/>
            <person name="Lohr M."/>
            <person name="Robbens S."/>
            <person name="Werner G."/>
            <person name="Dubchak I."/>
            <person name="Pazour G.J."/>
            <person name="Ren Q."/>
            <person name="Paulsen I."/>
            <person name="Delwiche C."/>
            <person name="Schmutz J."/>
            <person name="Rokhsar D."/>
            <person name="Van de Peer Y."/>
            <person name="Moreau H."/>
            <person name="Grigoriev I.V."/>
        </authorList>
    </citation>
    <scope>NUCLEOTIDE SEQUENCE [LARGE SCALE GENOMIC DNA]</scope>
    <source>
        <strain evidence="1 2">CCE9901</strain>
    </source>
</reference>
<gene>
    <name evidence="1" type="ORF">OSTLU_15848</name>
</gene>
<dbReference type="EMBL" id="CP000586">
    <property type="protein sequence ID" value="ABO96809.1"/>
    <property type="molecule type" value="Genomic_DNA"/>
</dbReference>
<dbReference type="Proteomes" id="UP000001568">
    <property type="component" value="Chromosome 6"/>
</dbReference>
<evidence type="ECO:0000313" key="2">
    <source>
        <dbReference type="Proteomes" id="UP000001568"/>
    </source>
</evidence>
<organism evidence="1 2">
    <name type="scientific">Ostreococcus lucimarinus (strain CCE9901)</name>
    <dbReference type="NCBI Taxonomy" id="436017"/>
    <lineage>
        <taxon>Eukaryota</taxon>
        <taxon>Viridiplantae</taxon>
        <taxon>Chlorophyta</taxon>
        <taxon>Mamiellophyceae</taxon>
        <taxon>Mamiellales</taxon>
        <taxon>Bathycoccaceae</taxon>
        <taxon>Ostreococcus</taxon>
    </lineage>
</organism>
<dbReference type="AlphaFoldDB" id="A4RZ53"/>
<dbReference type="KEGG" id="olu:OSTLU_15848"/>
<dbReference type="GeneID" id="5002205"/>
<keyword evidence="2" id="KW-1185">Reference proteome</keyword>
<dbReference type="HOGENOM" id="CLU_1374234_0_0_1"/>
<dbReference type="Gramene" id="ABO96809">
    <property type="protein sequence ID" value="ABO96809"/>
    <property type="gene ID" value="OSTLU_15848"/>
</dbReference>
<evidence type="ECO:0000313" key="1">
    <source>
        <dbReference type="EMBL" id="ABO96809.1"/>
    </source>
</evidence>
<dbReference type="RefSeq" id="XP_001418516.1">
    <property type="nucleotide sequence ID" value="XM_001418479.1"/>
</dbReference>
<name>A4RZ53_OSTLU</name>
<accession>A4RZ53</accession>
<protein>
    <submittedName>
        <fullName evidence="1">Uncharacterized protein</fullName>
    </submittedName>
</protein>
<sequence length="199" mass="22799">MTDAKEYTENLQKLLAESRQPSVSRKDLDLAFGEDFVEAFAVQLEERGALKFDETLDQDALNVCASYRLFNFLQRNQRDPHPSLEKGHFFELRKWSTTSAEHDELWRLLGTMATQTVERGENRLDNPTTMTARRMMLRLIEVVMGEFEWSQGEVPLIGKDSELHEAIAEVRRAVSLDRIREVYVSHHASEDVAAQSAAA</sequence>
<proteinExistence type="predicted"/>